<dbReference type="InterPro" id="IPR005569">
    <property type="entry name" value="Arc_DNA-bd_dom"/>
</dbReference>
<accession>A0A1H6UHL0</accession>
<dbReference type="EMBL" id="FNYO01000026">
    <property type="protein sequence ID" value="SEI91206.1"/>
    <property type="molecule type" value="Genomic_DNA"/>
</dbReference>
<proteinExistence type="predicted"/>
<feature type="domain" description="Arc-like DNA binding" evidence="1">
    <location>
        <begin position="4"/>
        <end position="45"/>
    </location>
</feature>
<dbReference type="Proteomes" id="UP000199267">
    <property type="component" value="Unassembled WGS sequence"/>
</dbReference>
<evidence type="ECO:0000313" key="5">
    <source>
        <dbReference type="Proteomes" id="UP000199267"/>
    </source>
</evidence>
<dbReference type="SUPFAM" id="SSF47598">
    <property type="entry name" value="Ribbon-helix-helix"/>
    <property type="match status" value="1"/>
</dbReference>
<dbReference type="GO" id="GO:0006355">
    <property type="term" value="P:regulation of DNA-templated transcription"/>
    <property type="evidence" value="ECO:0007669"/>
    <property type="project" value="InterPro"/>
</dbReference>
<name>A0A1H6UHL0_9GAMM</name>
<dbReference type="InterPro" id="IPR013321">
    <property type="entry name" value="Arc_rbn_hlx_hlx"/>
</dbReference>
<dbReference type="AlphaFoldDB" id="A0A1H6UHL0"/>
<dbReference type="RefSeq" id="WP_175559767.1">
    <property type="nucleotide sequence ID" value="NZ_FNYO01000026.1"/>
</dbReference>
<dbReference type="Pfam" id="PF03869">
    <property type="entry name" value="Arc"/>
    <property type="match status" value="1"/>
</dbReference>
<evidence type="ECO:0000259" key="1">
    <source>
        <dbReference type="Pfam" id="PF03869"/>
    </source>
</evidence>
<dbReference type="GO" id="GO:0003677">
    <property type="term" value="F:DNA binding"/>
    <property type="evidence" value="ECO:0007669"/>
    <property type="project" value="InterPro"/>
</dbReference>
<dbReference type="STRING" id="170623.SAMN04244579_02423"/>
<evidence type="ECO:0000313" key="2">
    <source>
        <dbReference type="EMBL" id="SEI91206.1"/>
    </source>
</evidence>
<evidence type="ECO:0000313" key="4">
    <source>
        <dbReference type="Proteomes" id="UP000199005"/>
    </source>
</evidence>
<evidence type="ECO:0000313" key="3">
    <source>
        <dbReference type="EMBL" id="SEQ90004.1"/>
    </source>
</evidence>
<reference evidence="4 5" key="1">
    <citation type="submission" date="2016-10" db="EMBL/GenBank/DDBJ databases">
        <authorList>
            <person name="de Groot N.N."/>
        </authorList>
    </citation>
    <scope>NUCLEOTIDE SEQUENCE [LARGE SCALE GENOMIC DNA]</scope>
    <source>
        <strain evidence="2 4">DSM 1041</strain>
        <strain evidence="3 5">DSM 378</strain>
    </source>
</reference>
<dbReference type="InterPro" id="IPR010985">
    <property type="entry name" value="Ribbon_hlx_hlx"/>
</dbReference>
<gene>
    <name evidence="3" type="ORF">SAMN04244573_02478</name>
    <name evidence="2" type="ORF">SAMN04244579_02423</name>
</gene>
<organism evidence="2 4">
    <name type="scientific">Azotobacter beijerinckii</name>
    <dbReference type="NCBI Taxonomy" id="170623"/>
    <lineage>
        <taxon>Bacteria</taxon>
        <taxon>Pseudomonadati</taxon>
        <taxon>Pseudomonadota</taxon>
        <taxon>Gammaproteobacteria</taxon>
        <taxon>Pseudomonadales</taxon>
        <taxon>Pseudomonadaceae</taxon>
        <taxon>Azotobacter</taxon>
    </lineage>
</organism>
<protein>
    <submittedName>
        <fullName evidence="2">Arc-like DNA binding domain-containing protein</fullName>
    </submittedName>
</protein>
<dbReference type="Proteomes" id="UP000199005">
    <property type="component" value="Unassembled WGS sequence"/>
</dbReference>
<dbReference type="EMBL" id="FOFJ01000021">
    <property type="protein sequence ID" value="SEQ90004.1"/>
    <property type="molecule type" value="Genomic_DNA"/>
</dbReference>
<dbReference type="Gene3D" id="1.10.1220.10">
    <property type="entry name" value="Met repressor-like"/>
    <property type="match status" value="1"/>
</dbReference>
<sequence>MADSRQLDKFIIRLPDGMRERISDAALKQHTSMNSLVIKALEEFLDGQQRQQLLLDALSEQIKRLEHGKTPA</sequence>